<dbReference type="InterPro" id="IPR005301">
    <property type="entry name" value="MOB_kinase_act_fam"/>
</dbReference>
<dbReference type="SUPFAM" id="SSF101152">
    <property type="entry name" value="Mob1/phocein"/>
    <property type="match status" value="1"/>
</dbReference>
<evidence type="ECO:0000313" key="3">
    <source>
        <dbReference type="Proteomes" id="UP000267251"/>
    </source>
</evidence>
<keyword evidence="1" id="KW-0479">Metal-binding</keyword>
<keyword evidence="1" id="KW-0862">Zinc</keyword>
<dbReference type="EMBL" id="KZ987810">
    <property type="protein sequence ID" value="RKP14634.1"/>
    <property type="molecule type" value="Genomic_DNA"/>
</dbReference>
<dbReference type="OrthoDB" id="10262609at2759"/>
<protein>
    <submittedName>
        <fullName evidence="2">Mob1/phocein</fullName>
    </submittedName>
</protein>
<keyword evidence="3" id="KW-1185">Reference proteome</keyword>
<dbReference type="Gene3D" id="1.20.140.30">
    <property type="entry name" value="MOB kinase activator"/>
    <property type="match status" value="1"/>
</dbReference>
<feature type="binding site" evidence="1">
    <location>
        <position position="106"/>
    </location>
    <ligand>
        <name>Zn(2+)</name>
        <dbReference type="ChEBI" id="CHEBI:29105"/>
    </ligand>
</feature>
<dbReference type="Proteomes" id="UP000267251">
    <property type="component" value="Unassembled WGS sequence"/>
</dbReference>
<name>A0A4P9Y7D1_9FUNG</name>
<accession>A0A4P9Y7D1</accession>
<dbReference type="SMART" id="SM01388">
    <property type="entry name" value="Mob1_phocein"/>
    <property type="match status" value="1"/>
</dbReference>
<evidence type="ECO:0000256" key="1">
    <source>
        <dbReference type="PIRSR" id="PIRSR605301-1"/>
    </source>
</evidence>
<dbReference type="Pfam" id="PF03637">
    <property type="entry name" value="Mob1_phocein"/>
    <property type="match status" value="1"/>
</dbReference>
<proteinExistence type="predicted"/>
<dbReference type="AlphaFoldDB" id="A0A4P9Y7D1"/>
<evidence type="ECO:0000313" key="2">
    <source>
        <dbReference type="EMBL" id="RKP14634.1"/>
    </source>
</evidence>
<feature type="binding site" evidence="1">
    <location>
        <position position="111"/>
    </location>
    <ligand>
        <name>Zn(2+)</name>
        <dbReference type="ChEBI" id="CHEBI:29105"/>
    </ligand>
</feature>
<organism evidence="2 3">
    <name type="scientific">Piptocephalis cylindrospora</name>
    <dbReference type="NCBI Taxonomy" id="1907219"/>
    <lineage>
        <taxon>Eukaryota</taxon>
        <taxon>Fungi</taxon>
        <taxon>Fungi incertae sedis</taxon>
        <taxon>Zoopagomycota</taxon>
        <taxon>Zoopagomycotina</taxon>
        <taxon>Zoopagomycetes</taxon>
        <taxon>Zoopagales</taxon>
        <taxon>Piptocephalidaceae</taxon>
        <taxon>Piptocephalis</taxon>
    </lineage>
</organism>
<sequence>MTTTAASTTNTPDTQETLLQERPLRRNRVGTQGQDLYSWPEQSFSELDSPFALQEYLQELVRTDPSGVERHIQLPEDQDPEVWQYEHLRAVCQELHCLVVQLVPECTVHTCPEMKAGDWIYLCAAHSHPQPCCAIDYTLHTLDGATSLLNSNKYFPSRLSIQPSSLKHFQSISRRLYRLFAHAWYAHREVFDSFESETYLYDRFMKLSKKYGLISESVSLAPAITPSDSPSSS</sequence>
<reference evidence="3" key="1">
    <citation type="journal article" date="2018" name="Nat. Microbiol.">
        <title>Leveraging single-cell genomics to expand the fungal tree of life.</title>
        <authorList>
            <person name="Ahrendt S.R."/>
            <person name="Quandt C.A."/>
            <person name="Ciobanu D."/>
            <person name="Clum A."/>
            <person name="Salamov A."/>
            <person name="Andreopoulos B."/>
            <person name="Cheng J.F."/>
            <person name="Woyke T."/>
            <person name="Pelin A."/>
            <person name="Henrissat B."/>
            <person name="Reynolds N.K."/>
            <person name="Benny G.L."/>
            <person name="Smith M.E."/>
            <person name="James T.Y."/>
            <person name="Grigoriev I.V."/>
        </authorList>
    </citation>
    <scope>NUCLEOTIDE SEQUENCE [LARGE SCALE GENOMIC DNA]</scope>
</reference>
<feature type="binding site" evidence="1">
    <location>
        <position position="182"/>
    </location>
    <ligand>
        <name>Zn(2+)</name>
        <dbReference type="ChEBI" id="CHEBI:29105"/>
    </ligand>
</feature>
<dbReference type="PANTHER" id="PTHR22599">
    <property type="entry name" value="MPS ONE BINDER KINASE ACTIVATOR-LIKE MOB"/>
    <property type="match status" value="1"/>
</dbReference>
<feature type="binding site" evidence="1">
    <location>
        <position position="187"/>
    </location>
    <ligand>
        <name>Zn(2+)</name>
        <dbReference type="ChEBI" id="CHEBI:29105"/>
    </ligand>
</feature>
<gene>
    <name evidence="2" type="ORF">BJ684DRAFT_8271</name>
</gene>
<dbReference type="InterPro" id="IPR036703">
    <property type="entry name" value="MOB_kinase_act_sf"/>
</dbReference>